<comment type="caution">
    <text evidence="2">The sequence shown here is derived from an EMBL/GenBank/DDBJ whole genome shotgun (WGS) entry which is preliminary data.</text>
</comment>
<protein>
    <submittedName>
        <fullName evidence="2">Uncharacterized protein</fullName>
    </submittedName>
</protein>
<dbReference type="EMBL" id="CAJMWT010002674">
    <property type="protein sequence ID" value="CAE6450272.1"/>
    <property type="molecule type" value="Genomic_DNA"/>
</dbReference>
<dbReference type="AlphaFoldDB" id="A0A8H3B8G5"/>
<evidence type="ECO:0000313" key="3">
    <source>
        <dbReference type="Proteomes" id="UP000663843"/>
    </source>
</evidence>
<proteinExistence type="predicted"/>
<gene>
    <name evidence="2" type="ORF">RDB_LOCUS86242</name>
</gene>
<reference evidence="2" key="1">
    <citation type="submission" date="2021-01" db="EMBL/GenBank/DDBJ databases">
        <authorList>
            <person name="Kaushik A."/>
        </authorList>
    </citation>
    <scope>NUCLEOTIDE SEQUENCE</scope>
    <source>
        <strain evidence="2">AG2-2IIIB</strain>
    </source>
</reference>
<sequence length="411" mass="44228">MAEVTVIPTTLIEKSIAWAQSESSAQLFRPPTTAAPLGQAPASGSHLPVTPPIPTGVTPERFTENLAVTAPKPSKIDAKNFKGLGTKISLSNRPKSSTNSLNQSQGTTPTAKLHGPAMNVRDDDQGTPVFKQGNVIGFRSSMCSYVRHYPSDGEPYVSKQWAILPQGSKSGSFSASGGSSRVIFDDNGRISGLVTGTSGSADAADIAYVTPIEVLMERASSKIPDAHLGPVSSTASVGNSTAEAQNKLDAQPSDHLTTTTQSTTPPNQAPMSESEAQHYYHGLYSRPRLVARSSAFSEPWIEPTVPFEQLPCKELRPVGKHPIYEVWDDKLAPAVLDLLQTQRIDFTCIDILRIGIDEEWFAPVVLWIGVTPKSLSSVDGLTFALKCKQLLEERGIMDVHVELREAVVSLL</sequence>
<accession>A0A8H3B8G5</accession>
<feature type="region of interest" description="Disordered" evidence="1">
    <location>
        <begin position="248"/>
        <end position="274"/>
    </location>
</feature>
<feature type="region of interest" description="Disordered" evidence="1">
    <location>
        <begin position="86"/>
        <end position="127"/>
    </location>
</feature>
<evidence type="ECO:0000313" key="2">
    <source>
        <dbReference type="EMBL" id="CAE6450272.1"/>
    </source>
</evidence>
<name>A0A8H3B8G5_9AGAM</name>
<organism evidence="2 3">
    <name type="scientific">Rhizoctonia solani</name>
    <dbReference type="NCBI Taxonomy" id="456999"/>
    <lineage>
        <taxon>Eukaryota</taxon>
        <taxon>Fungi</taxon>
        <taxon>Dikarya</taxon>
        <taxon>Basidiomycota</taxon>
        <taxon>Agaricomycotina</taxon>
        <taxon>Agaricomycetes</taxon>
        <taxon>Cantharellales</taxon>
        <taxon>Ceratobasidiaceae</taxon>
        <taxon>Rhizoctonia</taxon>
    </lineage>
</organism>
<evidence type="ECO:0000256" key="1">
    <source>
        <dbReference type="SAM" id="MobiDB-lite"/>
    </source>
</evidence>
<feature type="region of interest" description="Disordered" evidence="1">
    <location>
        <begin position="29"/>
        <end position="58"/>
    </location>
</feature>
<dbReference type="Proteomes" id="UP000663843">
    <property type="component" value="Unassembled WGS sequence"/>
</dbReference>
<feature type="compositionally biased region" description="Polar residues" evidence="1">
    <location>
        <begin position="88"/>
        <end position="110"/>
    </location>
</feature>